<keyword evidence="2" id="KW-1185">Reference proteome</keyword>
<gene>
    <name evidence="1" type="ORF">L207DRAFT_583282</name>
</gene>
<reference evidence="1 2" key="1">
    <citation type="submission" date="2016-04" db="EMBL/GenBank/DDBJ databases">
        <title>A degradative enzymes factory behind the ericoid mycorrhizal symbiosis.</title>
        <authorList>
            <consortium name="DOE Joint Genome Institute"/>
            <person name="Martino E."/>
            <person name="Morin E."/>
            <person name="Grelet G."/>
            <person name="Kuo A."/>
            <person name="Kohler A."/>
            <person name="Daghino S."/>
            <person name="Barry K."/>
            <person name="Choi C."/>
            <person name="Cichocki N."/>
            <person name="Clum A."/>
            <person name="Copeland A."/>
            <person name="Hainaut M."/>
            <person name="Haridas S."/>
            <person name="Labutti K."/>
            <person name="Lindquist E."/>
            <person name="Lipzen A."/>
            <person name="Khouja H.-R."/>
            <person name="Murat C."/>
            <person name="Ohm R."/>
            <person name="Olson A."/>
            <person name="Spatafora J."/>
            <person name="Veneault-Fourrey C."/>
            <person name="Henrissat B."/>
            <person name="Grigoriev I."/>
            <person name="Martin F."/>
            <person name="Perotto S."/>
        </authorList>
    </citation>
    <scope>NUCLEOTIDE SEQUENCE [LARGE SCALE GENOMIC DNA]</scope>
    <source>
        <strain evidence="1 2">F</strain>
    </source>
</reference>
<dbReference type="Proteomes" id="UP000235786">
    <property type="component" value="Unassembled WGS sequence"/>
</dbReference>
<dbReference type="OrthoDB" id="2283488at2759"/>
<evidence type="ECO:0000313" key="1">
    <source>
        <dbReference type="EMBL" id="PMD39405.1"/>
    </source>
</evidence>
<dbReference type="EMBL" id="KZ613946">
    <property type="protein sequence ID" value="PMD39405.1"/>
    <property type="molecule type" value="Genomic_DNA"/>
</dbReference>
<accession>A0A2J6RLL3</accession>
<name>A0A2J6RLL3_HYAVF</name>
<sequence>MESRAWMASGNETANVGLRFVESFRGLADEAVERTDAQRRSVGSDLKEKETEGCESWIYWILNSPPTSETSTDGLGGQRAEVTTRDISAQSNLIVSEQEAVRDLSALQGGLNQFSPIEEAVLQEQQLEFTPDTSFMSALYSYNDSFVLGFTG</sequence>
<evidence type="ECO:0000313" key="2">
    <source>
        <dbReference type="Proteomes" id="UP000235786"/>
    </source>
</evidence>
<organism evidence="1 2">
    <name type="scientific">Hyaloscypha variabilis (strain UAMH 11265 / GT02V1 / F)</name>
    <name type="common">Meliniomyces variabilis</name>
    <dbReference type="NCBI Taxonomy" id="1149755"/>
    <lineage>
        <taxon>Eukaryota</taxon>
        <taxon>Fungi</taxon>
        <taxon>Dikarya</taxon>
        <taxon>Ascomycota</taxon>
        <taxon>Pezizomycotina</taxon>
        <taxon>Leotiomycetes</taxon>
        <taxon>Helotiales</taxon>
        <taxon>Hyaloscyphaceae</taxon>
        <taxon>Hyaloscypha</taxon>
        <taxon>Hyaloscypha variabilis</taxon>
    </lineage>
</organism>
<proteinExistence type="predicted"/>
<dbReference type="AlphaFoldDB" id="A0A2J6RLL3"/>
<protein>
    <submittedName>
        <fullName evidence="1">Uncharacterized protein</fullName>
    </submittedName>
</protein>